<comment type="caution">
    <text evidence="1">The sequence shown here is derived from an EMBL/GenBank/DDBJ whole genome shotgun (WGS) entry which is preliminary data.</text>
</comment>
<keyword evidence="2" id="KW-1185">Reference proteome</keyword>
<dbReference type="AlphaFoldDB" id="A0A9X2B8Y5"/>
<reference evidence="1" key="1">
    <citation type="submission" date="2022-02" db="EMBL/GenBank/DDBJ databases">
        <title>Acinetobacter A3.8 sp. nov., isolated from Sediment (Zhairuo Island).</title>
        <authorList>
            <person name="Zheng K."/>
        </authorList>
    </citation>
    <scope>NUCLEOTIDE SEQUENCE</scope>
    <source>
        <strain evidence="1">A3.8</strain>
    </source>
</reference>
<sequence length="86" mass="9564">MTEIKKFVIVSYALDPNRVYPKLAVNDKSSKVVEVKLVDDGNLFGTRAHMLRKQGVKGVIVMSVGTLSAIVKEAQHQAHMQLIEED</sequence>
<name>A0A9X2B8Y5_9GAMM</name>
<gene>
    <name evidence="1" type="ORF">MKI79_06845</name>
</gene>
<organism evidence="1 2">
    <name type="scientific">Acinetobacter sedimenti</name>
    <dbReference type="NCBI Taxonomy" id="2919922"/>
    <lineage>
        <taxon>Bacteria</taxon>
        <taxon>Pseudomonadati</taxon>
        <taxon>Pseudomonadota</taxon>
        <taxon>Gammaproteobacteria</taxon>
        <taxon>Moraxellales</taxon>
        <taxon>Moraxellaceae</taxon>
        <taxon>Acinetobacter</taxon>
    </lineage>
</organism>
<evidence type="ECO:0000313" key="1">
    <source>
        <dbReference type="EMBL" id="MCJ8146619.1"/>
    </source>
</evidence>
<dbReference type="EMBL" id="JAKUML010000009">
    <property type="protein sequence ID" value="MCJ8146619.1"/>
    <property type="molecule type" value="Genomic_DNA"/>
</dbReference>
<evidence type="ECO:0000313" key="2">
    <source>
        <dbReference type="Proteomes" id="UP001139701"/>
    </source>
</evidence>
<accession>A0A9X2B8Y5</accession>
<dbReference type="Proteomes" id="UP001139701">
    <property type="component" value="Unassembled WGS sequence"/>
</dbReference>
<dbReference type="RefSeq" id="WP_241571334.1">
    <property type="nucleotide sequence ID" value="NZ_JAKUML010000009.1"/>
</dbReference>
<protein>
    <submittedName>
        <fullName evidence="1">Uncharacterized protein</fullName>
    </submittedName>
</protein>
<proteinExistence type="predicted"/>